<dbReference type="SUPFAM" id="SSF46689">
    <property type="entry name" value="Homeodomain-like"/>
    <property type="match status" value="1"/>
</dbReference>
<dbReference type="Proteomes" id="UP000503820">
    <property type="component" value="Unassembled WGS sequence"/>
</dbReference>
<dbReference type="InterPro" id="IPR014875">
    <property type="entry name" value="Mor_transcription_activator"/>
</dbReference>
<name>A0A7J0BVL7_9BACT</name>
<feature type="domain" description="Mor transcription activator" evidence="1">
    <location>
        <begin position="8"/>
        <end position="105"/>
    </location>
</feature>
<evidence type="ECO:0000313" key="3">
    <source>
        <dbReference type="Proteomes" id="UP000503820"/>
    </source>
</evidence>
<dbReference type="Pfam" id="PF08765">
    <property type="entry name" value="Mor"/>
    <property type="match status" value="1"/>
</dbReference>
<dbReference type="InterPro" id="IPR009057">
    <property type="entry name" value="Homeodomain-like_sf"/>
</dbReference>
<dbReference type="PANTHER" id="PTHR37812">
    <property type="entry name" value="MU-LIKE PROPHAGE FLUMU PROTEIN C"/>
    <property type="match status" value="1"/>
</dbReference>
<gene>
    <name evidence="2" type="ORF">DSM19430T_23970</name>
</gene>
<proteinExistence type="predicted"/>
<dbReference type="PANTHER" id="PTHR37812:SF1">
    <property type="entry name" value="MU-LIKE PROPHAGE FLUMU PROTEIN C"/>
    <property type="match status" value="1"/>
</dbReference>
<reference evidence="2 3" key="1">
    <citation type="submission" date="2020-05" db="EMBL/GenBank/DDBJ databases">
        <title>Draft genome sequence of Desulfovibrio psychrotolerans JS1T.</title>
        <authorList>
            <person name="Ueno A."/>
            <person name="Tamazawa S."/>
            <person name="Tamamura S."/>
            <person name="Murakami T."/>
            <person name="Kiyama T."/>
            <person name="Inomata H."/>
            <person name="Amano Y."/>
            <person name="Miyakawa K."/>
            <person name="Tamaki H."/>
            <person name="Naganuma T."/>
            <person name="Kaneko K."/>
        </authorList>
    </citation>
    <scope>NUCLEOTIDE SEQUENCE [LARGE SCALE GENOMIC DNA]</scope>
    <source>
        <strain evidence="2 3">JS1</strain>
    </source>
</reference>
<evidence type="ECO:0000313" key="2">
    <source>
        <dbReference type="EMBL" id="GFM37713.1"/>
    </source>
</evidence>
<evidence type="ECO:0000259" key="1">
    <source>
        <dbReference type="Pfam" id="PF08765"/>
    </source>
</evidence>
<sequence>MSSSERGCELLKDVQITVQATVEQELRIRGMVDMSGLPENLGRVVSSRLAEEWGGQLVYIPMNIGRRNARIYDQFTGDNVHDLAKKFRLSVQRVYKIIADERARRRMPQLNLPLD</sequence>
<organism evidence="2 3">
    <name type="scientific">Desulfovibrio psychrotolerans</name>
    <dbReference type="NCBI Taxonomy" id="415242"/>
    <lineage>
        <taxon>Bacteria</taxon>
        <taxon>Pseudomonadati</taxon>
        <taxon>Thermodesulfobacteriota</taxon>
        <taxon>Desulfovibrionia</taxon>
        <taxon>Desulfovibrionales</taxon>
        <taxon>Desulfovibrionaceae</taxon>
        <taxon>Desulfovibrio</taxon>
    </lineage>
</organism>
<comment type="caution">
    <text evidence="2">The sequence shown here is derived from an EMBL/GenBank/DDBJ whole genome shotgun (WGS) entry which is preliminary data.</text>
</comment>
<keyword evidence="3" id="KW-1185">Reference proteome</keyword>
<protein>
    <recommendedName>
        <fullName evidence="1">Mor transcription activator domain-containing protein</fullName>
    </recommendedName>
</protein>
<dbReference type="AlphaFoldDB" id="A0A7J0BVL7"/>
<dbReference type="Gene3D" id="1.10.10.60">
    <property type="entry name" value="Homeodomain-like"/>
    <property type="match status" value="1"/>
</dbReference>
<dbReference type="EMBL" id="BLVP01000009">
    <property type="protein sequence ID" value="GFM37713.1"/>
    <property type="molecule type" value="Genomic_DNA"/>
</dbReference>
<accession>A0A7J0BVL7</accession>
<dbReference type="InterPro" id="IPR052411">
    <property type="entry name" value="c-mor_Regulatory_Protein"/>
</dbReference>
<dbReference type="RefSeq" id="WP_174410353.1">
    <property type="nucleotide sequence ID" value="NZ_BLVP01000009.1"/>
</dbReference>